<reference evidence="2" key="1">
    <citation type="submission" date="2021-02" db="EMBL/GenBank/DDBJ databases">
        <title>Genome sequence Cadophora malorum strain M34.</title>
        <authorList>
            <person name="Stefanovic E."/>
            <person name="Vu D."/>
            <person name="Scully C."/>
            <person name="Dijksterhuis J."/>
            <person name="Roader J."/>
            <person name="Houbraken J."/>
        </authorList>
    </citation>
    <scope>NUCLEOTIDE SEQUENCE</scope>
    <source>
        <strain evidence="2">M34</strain>
    </source>
</reference>
<comment type="caution">
    <text evidence="2">The sequence shown here is derived from an EMBL/GenBank/DDBJ whole genome shotgun (WGS) entry which is preliminary data.</text>
</comment>
<gene>
    <name evidence="2" type="ORF">IFR04_008958</name>
</gene>
<dbReference type="AlphaFoldDB" id="A0A8H7TAB6"/>
<protein>
    <submittedName>
        <fullName evidence="2">Uncharacterized protein</fullName>
    </submittedName>
</protein>
<name>A0A8H7TAB6_9HELO</name>
<keyword evidence="1" id="KW-1133">Transmembrane helix</keyword>
<keyword evidence="1" id="KW-0472">Membrane</keyword>
<accession>A0A8H7TAB6</accession>
<sequence>MPTDIELGERRIDRRVSFIDRMTTARGARTSPRTNTFATIANVRDRMGEASLSALTDDERQRQDCLLALIVGDNLIKGSLADACIWYSRFLRHKFISHWHLLAPTLIGLDDDSTGPKQGDLVVVYNFAITIARLLKTQSNLALAEIVDGCENEQQLKQQLDSERALHNQAVFAVAGWLTMIYESVNRPEADKLEITRTSTASSGRTSTFTTRKIRSHSQGFDHVDRSLDYLLSKFGDLIPGPKVPSPAELSETAEPASEAINVQTLCFHTLNSVVEVKIEWVTSHALHLELDSGKKTLKLFQYPSFARLMTEAKKNGLLSKIFNDHAAANCEDVQTPEIPASEYFEEILLSYRLIFGLDDRSWRSFSRIMTTMEDQEISGDLPFVWDPLLHTLCGKSASSEEAQRIYDDIEASEPAKTYPYAEFPFFGKRILALQDFVKQHQPQNVRSLLNDKRDVAAWYTLWSNQILVFFATFTIFLMLLSLIFQIWQVMLAKQQLDQGNS</sequence>
<dbReference type="EMBL" id="JAFJYH010000142">
    <property type="protein sequence ID" value="KAG4417904.1"/>
    <property type="molecule type" value="Genomic_DNA"/>
</dbReference>
<evidence type="ECO:0000313" key="2">
    <source>
        <dbReference type="EMBL" id="KAG4417904.1"/>
    </source>
</evidence>
<dbReference type="OrthoDB" id="5428890at2759"/>
<organism evidence="2 3">
    <name type="scientific">Cadophora malorum</name>
    <dbReference type="NCBI Taxonomy" id="108018"/>
    <lineage>
        <taxon>Eukaryota</taxon>
        <taxon>Fungi</taxon>
        <taxon>Dikarya</taxon>
        <taxon>Ascomycota</taxon>
        <taxon>Pezizomycotina</taxon>
        <taxon>Leotiomycetes</taxon>
        <taxon>Helotiales</taxon>
        <taxon>Ploettnerulaceae</taxon>
        <taxon>Cadophora</taxon>
    </lineage>
</organism>
<keyword evidence="1" id="KW-0812">Transmembrane</keyword>
<proteinExistence type="predicted"/>
<evidence type="ECO:0000256" key="1">
    <source>
        <dbReference type="SAM" id="Phobius"/>
    </source>
</evidence>
<feature type="transmembrane region" description="Helical" evidence="1">
    <location>
        <begin position="467"/>
        <end position="488"/>
    </location>
</feature>
<evidence type="ECO:0000313" key="3">
    <source>
        <dbReference type="Proteomes" id="UP000664132"/>
    </source>
</evidence>
<dbReference type="Proteomes" id="UP000664132">
    <property type="component" value="Unassembled WGS sequence"/>
</dbReference>
<keyword evidence="3" id="KW-1185">Reference proteome</keyword>